<dbReference type="Pfam" id="PF03091">
    <property type="entry name" value="CutA1"/>
    <property type="match status" value="1"/>
</dbReference>
<reference evidence="2" key="1">
    <citation type="submission" date="2022-06" db="EMBL/GenBank/DDBJ databases">
        <title>Nostosin G and Spiroidesin B from the Cyanobacterium Dolichospermum sp. NIES-1697.</title>
        <authorList>
            <person name="Phan C.-S."/>
            <person name="Mehjabin J.J."/>
            <person name="Anas A.R.J."/>
            <person name="Hayasaka M."/>
            <person name="Onoki R."/>
            <person name="Wang J."/>
            <person name="Umezawa T."/>
            <person name="Washio K."/>
            <person name="Morikawa M."/>
            <person name="Okino T."/>
        </authorList>
    </citation>
    <scope>NUCLEOTIDE SEQUENCE</scope>
    <source>
        <strain evidence="2">NIES-1697</strain>
    </source>
</reference>
<dbReference type="SUPFAM" id="SSF54913">
    <property type="entry name" value="GlnB-like"/>
    <property type="match status" value="1"/>
</dbReference>
<comment type="similarity">
    <text evidence="1">Belongs to the CutA family.</text>
</comment>
<dbReference type="PANTHER" id="PTHR23419:SF8">
    <property type="entry name" value="FI09726P"/>
    <property type="match status" value="1"/>
</dbReference>
<organism evidence="2 3">
    <name type="scientific">Dolichospermum heterosporum TAC447</name>
    <dbReference type="NCBI Taxonomy" id="747523"/>
    <lineage>
        <taxon>Bacteria</taxon>
        <taxon>Bacillati</taxon>
        <taxon>Cyanobacteriota</taxon>
        <taxon>Cyanophyceae</taxon>
        <taxon>Nostocales</taxon>
        <taxon>Aphanizomenonaceae</taxon>
        <taxon>Dolichospermum</taxon>
        <taxon>Dolichospermum heterosporum</taxon>
    </lineage>
</organism>
<dbReference type="InterPro" id="IPR015867">
    <property type="entry name" value="N-reg_PII/ATP_PRibTrfase_C"/>
</dbReference>
<protein>
    <submittedName>
        <fullName evidence="2">Divalent-cation tolerance protein CutA</fullName>
    </submittedName>
</protein>
<evidence type="ECO:0000313" key="2">
    <source>
        <dbReference type="EMBL" id="UUO15815.1"/>
    </source>
</evidence>
<dbReference type="Gene3D" id="3.30.70.120">
    <property type="match status" value="1"/>
</dbReference>
<name>A0ABY5LWY8_9CYAN</name>
<dbReference type="RefSeq" id="WP_257121379.1">
    <property type="nucleotide sequence ID" value="NZ_CP099464.1"/>
</dbReference>
<evidence type="ECO:0000313" key="3">
    <source>
        <dbReference type="Proteomes" id="UP001057561"/>
    </source>
</evidence>
<keyword evidence="3" id="KW-1185">Reference proteome</keyword>
<proteinExistence type="inferred from homology"/>
<dbReference type="Proteomes" id="UP001057561">
    <property type="component" value="Chromosome"/>
</dbReference>
<dbReference type="PANTHER" id="PTHR23419">
    <property type="entry name" value="DIVALENT CATION TOLERANCE CUTA-RELATED"/>
    <property type="match status" value="1"/>
</dbReference>
<gene>
    <name evidence="2" type="ORF">NG743_01785</name>
</gene>
<evidence type="ECO:0000256" key="1">
    <source>
        <dbReference type="ARBA" id="ARBA00010169"/>
    </source>
</evidence>
<dbReference type="InterPro" id="IPR011322">
    <property type="entry name" value="N-reg_PII-like_a/b"/>
</dbReference>
<dbReference type="EMBL" id="CP099464">
    <property type="protein sequence ID" value="UUO15815.1"/>
    <property type="molecule type" value="Genomic_DNA"/>
</dbReference>
<accession>A0ABY5LWY8</accession>
<dbReference type="InterPro" id="IPR004323">
    <property type="entry name" value="Ion_tolerance_CutA"/>
</dbReference>
<sequence>MEFLFVYVTCKDRAEALNVGRAVVEARLAACANIIDGIDGIYWWQGELQVEKEAILIMKSRRDLFAELTDKVKSVHSYEVPCVVALPIEQGNQDYLNWLMAETKATDINTLPRS</sequence>